<proteinExistence type="predicted"/>
<feature type="region of interest" description="Disordered" evidence="1">
    <location>
        <begin position="170"/>
        <end position="198"/>
    </location>
</feature>
<feature type="compositionally biased region" description="Basic residues" evidence="1">
    <location>
        <begin position="170"/>
        <end position="180"/>
    </location>
</feature>
<dbReference type="RefSeq" id="XP_033665921.1">
    <property type="nucleotide sequence ID" value="XM_033813139.1"/>
</dbReference>
<dbReference type="EMBL" id="ML993601">
    <property type="protein sequence ID" value="KAF2165032.1"/>
    <property type="molecule type" value="Genomic_DNA"/>
</dbReference>
<evidence type="ECO:0000256" key="1">
    <source>
        <dbReference type="SAM" id="MobiDB-lite"/>
    </source>
</evidence>
<dbReference type="GeneID" id="54566411"/>
<name>A0A6A6CGG3_ZASCE</name>
<organism evidence="2 3">
    <name type="scientific">Zasmidium cellare ATCC 36951</name>
    <dbReference type="NCBI Taxonomy" id="1080233"/>
    <lineage>
        <taxon>Eukaryota</taxon>
        <taxon>Fungi</taxon>
        <taxon>Dikarya</taxon>
        <taxon>Ascomycota</taxon>
        <taxon>Pezizomycotina</taxon>
        <taxon>Dothideomycetes</taxon>
        <taxon>Dothideomycetidae</taxon>
        <taxon>Mycosphaerellales</taxon>
        <taxon>Mycosphaerellaceae</taxon>
        <taxon>Zasmidium</taxon>
    </lineage>
</organism>
<protein>
    <submittedName>
        <fullName evidence="2">Uncharacterized protein</fullName>
    </submittedName>
</protein>
<evidence type="ECO:0000313" key="3">
    <source>
        <dbReference type="Proteomes" id="UP000799537"/>
    </source>
</evidence>
<dbReference type="AlphaFoldDB" id="A0A6A6CGG3"/>
<dbReference type="Proteomes" id="UP000799537">
    <property type="component" value="Unassembled WGS sequence"/>
</dbReference>
<evidence type="ECO:0000313" key="2">
    <source>
        <dbReference type="EMBL" id="KAF2165032.1"/>
    </source>
</evidence>
<gene>
    <name evidence="2" type="ORF">M409DRAFT_55936</name>
</gene>
<keyword evidence="3" id="KW-1185">Reference proteome</keyword>
<dbReference type="OrthoDB" id="3818731at2759"/>
<accession>A0A6A6CGG3</accession>
<reference evidence="2" key="1">
    <citation type="journal article" date="2020" name="Stud. Mycol.">
        <title>101 Dothideomycetes genomes: a test case for predicting lifestyles and emergence of pathogens.</title>
        <authorList>
            <person name="Haridas S."/>
            <person name="Albert R."/>
            <person name="Binder M."/>
            <person name="Bloem J."/>
            <person name="Labutti K."/>
            <person name="Salamov A."/>
            <person name="Andreopoulos B."/>
            <person name="Baker S."/>
            <person name="Barry K."/>
            <person name="Bills G."/>
            <person name="Bluhm B."/>
            <person name="Cannon C."/>
            <person name="Castanera R."/>
            <person name="Culley D."/>
            <person name="Daum C."/>
            <person name="Ezra D."/>
            <person name="Gonzalez J."/>
            <person name="Henrissat B."/>
            <person name="Kuo A."/>
            <person name="Liang C."/>
            <person name="Lipzen A."/>
            <person name="Lutzoni F."/>
            <person name="Magnuson J."/>
            <person name="Mondo S."/>
            <person name="Nolan M."/>
            <person name="Ohm R."/>
            <person name="Pangilinan J."/>
            <person name="Park H.-J."/>
            <person name="Ramirez L."/>
            <person name="Alfaro M."/>
            <person name="Sun H."/>
            <person name="Tritt A."/>
            <person name="Yoshinaga Y."/>
            <person name="Zwiers L.-H."/>
            <person name="Turgeon B."/>
            <person name="Goodwin S."/>
            <person name="Spatafora J."/>
            <person name="Crous P."/>
            <person name="Grigoriev I."/>
        </authorList>
    </citation>
    <scope>NUCLEOTIDE SEQUENCE</scope>
    <source>
        <strain evidence="2">ATCC 36951</strain>
    </source>
</reference>
<sequence length="532" mass="60218">MAHAMNVIELPVCLNCWRWFKLWCSNIAYQSQTCSGRQMFPLSTAIDIFDSTVVSFESALHDELADSFRSEEGSKLTFRFSDEDCTTRRPLQDPRSMSPANRSIQVHIDRQAETTVPWIAKLYFKFEADVEGYVEELWTPSFMAISMTDTLDAVRDRVQKQVNLKLKRQQRLGSKHRLRPKSNPQAAAAGPSTTASQRRAVRVGFRTVVHSFDFGSNNRTVDLDADNPYVKRVRLLIDLFEHPIAFCGKDLEIVVSISVSWLGSAHQEDIVERIRPRPKQFLYARIGDTGDQIGDDAKGEVPMEYALTARLDESKRLLDLRELAVWNFGEFCVGDLTQAEAVPLHRDYQLLPAFKNVKTVAEVGKVLRSSEIAPSRVPLLPSMSLGSSKYPSPARMSTDDGEATIAVRLVNHLPEPSAQNLNLENENCQVWVNNDDAAIVIEQQVAAWLRDHQDEKGNYAFRSVLFDDPLKGNWATELWAMPQNSTSLTLYRFDEEKGFSDFLDQAHVAAGDLKVYMECHIWPKDAETLKGL</sequence>